<dbReference type="AlphaFoldDB" id="A0A9P3LYI6"/>
<accession>A0A9P3LYI6</accession>
<feature type="region of interest" description="Disordered" evidence="1">
    <location>
        <begin position="523"/>
        <end position="543"/>
    </location>
</feature>
<feature type="compositionally biased region" description="Polar residues" evidence="1">
    <location>
        <begin position="32"/>
        <end position="43"/>
    </location>
</feature>
<dbReference type="EMBL" id="BQFW01000010">
    <property type="protein sequence ID" value="GJJ75172.1"/>
    <property type="molecule type" value="Genomic_DNA"/>
</dbReference>
<evidence type="ECO:0000313" key="3">
    <source>
        <dbReference type="Proteomes" id="UP000827284"/>
    </source>
</evidence>
<feature type="compositionally biased region" description="Low complexity" evidence="1">
    <location>
        <begin position="283"/>
        <end position="301"/>
    </location>
</feature>
<reference evidence="2" key="2">
    <citation type="journal article" date="2022" name="Microbiol. Resour. Announc.">
        <title>Whole-Genome Sequence of Entomortierella parvispora E1425, a Mucoromycotan Fungus Associated with Burkholderiaceae-Related Endosymbiotic Bacteria.</title>
        <authorList>
            <person name="Herlambang A."/>
            <person name="Guo Y."/>
            <person name="Takashima Y."/>
            <person name="Narisawa K."/>
            <person name="Ohta H."/>
            <person name="Nishizawa T."/>
        </authorList>
    </citation>
    <scope>NUCLEOTIDE SEQUENCE</scope>
    <source>
        <strain evidence="2">E1425</strain>
    </source>
</reference>
<feature type="compositionally biased region" description="Low complexity" evidence="1">
    <location>
        <begin position="61"/>
        <end position="75"/>
    </location>
</feature>
<proteinExistence type="predicted"/>
<feature type="region of interest" description="Disordered" evidence="1">
    <location>
        <begin position="315"/>
        <end position="359"/>
    </location>
</feature>
<gene>
    <name evidence="2" type="ORF">EMPS_07530</name>
</gene>
<feature type="region of interest" description="Disordered" evidence="1">
    <location>
        <begin position="457"/>
        <end position="481"/>
    </location>
</feature>
<sequence length="543" mass="60185">MKPQLGHSKLSILKHAPSVHRKRRPVELRGKQGSSTESPSNATPVPGGGLTSTTASDHRPGGLSTLRRTLSRSSGAFGGGSINHVHHHHHHQGGPPSLLRRQTTARHKSFMEVDLPSMRVLRREPTMMELDPPATLFAPAPTPSHFQPGPWAFFQAAEAQREQRQSQIEFLTKLQELRVRDEQLFVQLMAGFAKECPVQFTQLTGFMKRMEMEMAAEEQQQQHTHQLQQQQHHLQLQQDAWMRMMSAREDRGTKTGLMSLAQTFGKSIQSVGTSHRDQFFSDQQQQQRQLWQQQQQGHQHGQNLLLQQQLHNQFHSTGGQIGAGTSKPGRPGGAQRRHTTGGGGAATAQARPVPQLRRGKTFQQQQQALQQLTSYQRQLYQQVQQTHLQQQHLQQQQQQQGWPGNNFGSTNGVPLVTSPTSIPLAHELMQYAAMQSLGNSGSLPPFLLGNQGGVPSLSTSPLTSPALNGHHGSNSLSPVTPPLGGFSFGGIGAGDPQHLQQHLQQKRNSIDPLELAAQNMQMNLNSQGSSRRSRYKPPPLRTH</sequence>
<evidence type="ECO:0000313" key="2">
    <source>
        <dbReference type="EMBL" id="GJJ75172.1"/>
    </source>
</evidence>
<dbReference type="Proteomes" id="UP000827284">
    <property type="component" value="Unassembled WGS sequence"/>
</dbReference>
<organism evidence="2 3">
    <name type="scientific">Entomortierella parvispora</name>
    <dbReference type="NCBI Taxonomy" id="205924"/>
    <lineage>
        <taxon>Eukaryota</taxon>
        <taxon>Fungi</taxon>
        <taxon>Fungi incertae sedis</taxon>
        <taxon>Mucoromycota</taxon>
        <taxon>Mortierellomycotina</taxon>
        <taxon>Mortierellomycetes</taxon>
        <taxon>Mortierellales</taxon>
        <taxon>Mortierellaceae</taxon>
        <taxon>Entomortierella</taxon>
    </lineage>
</organism>
<dbReference type="OrthoDB" id="2436653at2759"/>
<reference evidence="2" key="1">
    <citation type="submission" date="2021-11" db="EMBL/GenBank/DDBJ databases">
        <authorList>
            <person name="Herlambang A."/>
            <person name="Guo Y."/>
            <person name="Takashima Y."/>
            <person name="Nishizawa T."/>
        </authorList>
    </citation>
    <scope>NUCLEOTIDE SEQUENCE</scope>
    <source>
        <strain evidence="2">E1425</strain>
    </source>
</reference>
<evidence type="ECO:0000256" key="1">
    <source>
        <dbReference type="SAM" id="MobiDB-lite"/>
    </source>
</evidence>
<comment type="caution">
    <text evidence="2">The sequence shown here is derived from an EMBL/GenBank/DDBJ whole genome shotgun (WGS) entry which is preliminary data.</text>
</comment>
<feature type="region of interest" description="Disordered" evidence="1">
    <location>
        <begin position="487"/>
        <end position="506"/>
    </location>
</feature>
<name>A0A9P3LYI6_9FUNG</name>
<feature type="region of interest" description="Disordered" evidence="1">
    <location>
        <begin position="1"/>
        <end position="99"/>
    </location>
</feature>
<feature type="region of interest" description="Disordered" evidence="1">
    <location>
        <begin position="272"/>
        <end position="301"/>
    </location>
</feature>
<keyword evidence="3" id="KW-1185">Reference proteome</keyword>
<protein>
    <submittedName>
        <fullName evidence="2">Uncharacterized protein</fullName>
    </submittedName>
</protein>